<reference evidence="2" key="1">
    <citation type="journal article" date="2011" name="Nat. Commun.">
        <title>Effector diversification within compartments of the Leptosphaeria maculans genome affected by Repeat-Induced Point mutations.</title>
        <authorList>
            <person name="Rouxel T."/>
            <person name="Grandaubert J."/>
            <person name="Hane J.K."/>
            <person name="Hoede C."/>
            <person name="van de Wouw A.P."/>
            <person name="Couloux A."/>
            <person name="Dominguez V."/>
            <person name="Anthouard V."/>
            <person name="Bally P."/>
            <person name="Bourras S."/>
            <person name="Cozijnsen A.J."/>
            <person name="Ciuffetti L.M."/>
            <person name="Degrave A."/>
            <person name="Dilmaghani A."/>
            <person name="Duret L."/>
            <person name="Fudal I."/>
            <person name="Goodwin S.B."/>
            <person name="Gout L."/>
            <person name="Glaser N."/>
            <person name="Linglin J."/>
            <person name="Kema G.H.J."/>
            <person name="Lapalu N."/>
            <person name="Lawrence C.B."/>
            <person name="May K."/>
            <person name="Meyer M."/>
            <person name="Ollivier B."/>
            <person name="Poulain J."/>
            <person name="Schoch C.L."/>
            <person name="Simon A."/>
            <person name="Spatafora J.W."/>
            <person name="Stachowiak A."/>
            <person name="Turgeon B.G."/>
            <person name="Tyler B.M."/>
            <person name="Vincent D."/>
            <person name="Weissenbach J."/>
            <person name="Amselem J."/>
            <person name="Quesneville H."/>
            <person name="Oliver R.P."/>
            <person name="Wincker P."/>
            <person name="Balesdent M.-H."/>
            <person name="Howlett B.J."/>
        </authorList>
    </citation>
    <scope>NUCLEOTIDE SEQUENCE [LARGE SCALE GENOMIC DNA]</scope>
    <source>
        <strain evidence="2">JN3 / isolate v23.1.3 / race Av1-4-5-6-7-8</strain>
    </source>
</reference>
<dbReference type="HOGENOM" id="CLU_1928003_0_0_1"/>
<accession>E4ZZR6</accession>
<dbReference type="EMBL" id="FP929130">
    <property type="protein sequence ID" value="CBX96776.1"/>
    <property type="molecule type" value="Genomic_DNA"/>
</dbReference>
<name>E4ZZR6_LEPMJ</name>
<gene>
    <name evidence="1" type="ORF">LEMA_P099070.1</name>
</gene>
<dbReference type="InParanoid" id="E4ZZR6"/>
<organism evidence="2">
    <name type="scientific">Leptosphaeria maculans (strain JN3 / isolate v23.1.3 / race Av1-4-5-6-7-8)</name>
    <name type="common">Blackleg fungus</name>
    <name type="synonym">Phoma lingam</name>
    <dbReference type="NCBI Taxonomy" id="985895"/>
    <lineage>
        <taxon>Eukaryota</taxon>
        <taxon>Fungi</taxon>
        <taxon>Dikarya</taxon>
        <taxon>Ascomycota</taxon>
        <taxon>Pezizomycotina</taxon>
        <taxon>Dothideomycetes</taxon>
        <taxon>Pleosporomycetidae</taxon>
        <taxon>Pleosporales</taxon>
        <taxon>Pleosporineae</taxon>
        <taxon>Leptosphaeriaceae</taxon>
        <taxon>Plenodomus</taxon>
        <taxon>Plenodomus lingam/Leptosphaeria maculans species complex</taxon>
    </lineage>
</organism>
<dbReference type="AlphaFoldDB" id="E4ZZR6"/>
<dbReference type="VEuPathDB" id="FungiDB:LEMA_P099070.1"/>
<protein>
    <submittedName>
        <fullName evidence="1">Predicted protein</fullName>
    </submittedName>
</protein>
<proteinExistence type="predicted"/>
<evidence type="ECO:0000313" key="1">
    <source>
        <dbReference type="EMBL" id="CBX96776.1"/>
    </source>
</evidence>
<keyword evidence="2" id="KW-1185">Reference proteome</keyword>
<evidence type="ECO:0000313" key="2">
    <source>
        <dbReference type="Proteomes" id="UP000002668"/>
    </source>
</evidence>
<dbReference type="Proteomes" id="UP000002668">
    <property type="component" value="Genome"/>
</dbReference>
<sequence>MVMFRVSPMLVCAITPGEYSFIMATVVSDLNASEFSLRYQNFILFQENSSFGEHDLGRKWKVAGDKTSSKADEMYIASDPAHYRFWAVTNSGESRDIGRAEQPVCQYSNFSKFLQCNLAFKPERAVVVTFL</sequence>